<keyword evidence="3" id="KW-1185">Reference proteome</keyword>
<organism evidence="2 3">
    <name type="scientific">Psychrobacillus faecigallinarum</name>
    <dbReference type="NCBI Taxonomy" id="2762235"/>
    <lineage>
        <taxon>Bacteria</taxon>
        <taxon>Bacillati</taxon>
        <taxon>Bacillota</taxon>
        <taxon>Bacilli</taxon>
        <taxon>Bacillales</taxon>
        <taxon>Bacillaceae</taxon>
        <taxon>Psychrobacillus</taxon>
    </lineage>
</organism>
<comment type="caution">
    <text evidence="2">The sequence shown here is derived from an EMBL/GenBank/DDBJ whole genome shotgun (WGS) entry which is preliminary data.</text>
</comment>
<protein>
    <submittedName>
        <fullName evidence="2">Uncharacterized protein</fullName>
    </submittedName>
</protein>
<evidence type="ECO:0000313" key="3">
    <source>
        <dbReference type="Proteomes" id="UP000640786"/>
    </source>
</evidence>
<dbReference type="RefSeq" id="WP_151111093.1">
    <property type="nucleotide sequence ID" value="NZ_JACSQO010000001.1"/>
</dbReference>
<dbReference type="EMBL" id="JACSQO010000001">
    <property type="protein sequence ID" value="MBD7943176.1"/>
    <property type="molecule type" value="Genomic_DNA"/>
</dbReference>
<feature type="region of interest" description="Disordered" evidence="1">
    <location>
        <begin position="114"/>
        <end position="140"/>
    </location>
</feature>
<evidence type="ECO:0000256" key="1">
    <source>
        <dbReference type="SAM" id="MobiDB-lite"/>
    </source>
</evidence>
<name>A0ABR8R5Y7_9BACI</name>
<accession>A0ABR8R5Y7</accession>
<evidence type="ECO:0000313" key="2">
    <source>
        <dbReference type="EMBL" id="MBD7943176.1"/>
    </source>
</evidence>
<reference evidence="2 3" key="1">
    <citation type="submission" date="2020-08" db="EMBL/GenBank/DDBJ databases">
        <title>A Genomic Blueprint of the Chicken Gut Microbiome.</title>
        <authorList>
            <person name="Gilroy R."/>
            <person name="Ravi A."/>
            <person name="Getino M."/>
            <person name="Pursley I."/>
            <person name="Horton D.L."/>
            <person name="Alikhan N.-F."/>
            <person name="Baker D."/>
            <person name="Gharbi K."/>
            <person name="Hall N."/>
            <person name="Watson M."/>
            <person name="Adriaenssens E.M."/>
            <person name="Foster-Nyarko E."/>
            <person name="Jarju S."/>
            <person name="Secka A."/>
            <person name="Antonio M."/>
            <person name="Oren A."/>
            <person name="Chaudhuri R."/>
            <person name="La Ragione R.M."/>
            <person name="Hildebrand F."/>
            <person name="Pallen M.J."/>
        </authorList>
    </citation>
    <scope>NUCLEOTIDE SEQUENCE [LARGE SCALE GENOMIC DNA]</scope>
    <source>
        <strain evidence="2 3">Sa2BUA9</strain>
    </source>
</reference>
<dbReference type="Proteomes" id="UP000640786">
    <property type="component" value="Unassembled WGS sequence"/>
</dbReference>
<gene>
    <name evidence="2" type="ORF">H9650_03515</name>
</gene>
<proteinExistence type="predicted"/>
<sequence>MTMKIKRYLSLFVITVSFILLTSVYAEAAVKVMWGKTELKVGQIGKVTVQSNTTLWKIGPDQSLIKVRDLKKGEEYRVYRYTNDHNGLYGVGGGNFVKKDISIKYETPSKAKLKQLNGDKPDVVETPAKPKPGDTLPVEPPITDKVEVISVD</sequence>